<sequence length="67" mass="7321">MELMEMKMEVVGFGGRGFASHACLTFAKGIPDSRMMDLLGLRSLNSHGPLVIFNSFQLLIWTTCAAA</sequence>
<evidence type="ECO:0000313" key="2">
    <source>
        <dbReference type="Proteomes" id="UP001285908"/>
    </source>
</evidence>
<proteinExistence type="predicted"/>
<organism evidence="1 2">
    <name type="scientific">Neurospora hispaniola</name>
    <dbReference type="NCBI Taxonomy" id="588809"/>
    <lineage>
        <taxon>Eukaryota</taxon>
        <taxon>Fungi</taxon>
        <taxon>Dikarya</taxon>
        <taxon>Ascomycota</taxon>
        <taxon>Pezizomycotina</taxon>
        <taxon>Sordariomycetes</taxon>
        <taxon>Sordariomycetidae</taxon>
        <taxon>Sordariales</taxon>
        <taxon>Sordariaceae</taxon>
        <taxon>Neurospora</taxon>
    </lineage>
</organism>
<dbReference type="AlphaFoldDB" id="A0AAJ0MRC5"/>
<comment type="caution">
    <text evidence="1">The sequence shown here is derived from an EMBL/GenBank/DDBJ whole genome shotgun (WGS) entry which is preliminary data.</text>
</comment>
<name>A0AAJ0MRC5_9PEZI</name>
<protein>
    <submittedName>
        <fullName evidence="1">Uncharacterized protein</fullName>
    </submittedName>
</protein>
<evidence type="ECO:0000313" key="1">
    <source>
        <dbReference type="EMBL" id="KAK3492514.1"/>
    </source>
</evidence>
<gene>
    <name evidence="1" type="ORF">B0T23DRAFT_143509</name>
</gene>
<reference evidence="1 2" key="1">
    <citation type="journal article" date="2023" name="Mol. Phylogenet. Evol.">
        <title>Genome-scale phylogeny and comparative genomics of the fungal order Sordariales.</title>
        <authorList>
            <person name="Hensen N."/>
            <person name="Bonometti L."/>
            <person name="Westerberg I."/>
            <person name="Brannstrom I.O."/>
            <person name="Guillou S."/>
            <person name="Cros-Aarteil S."/>
            <person name="Calhoun S."/>
            <person name="Haridas S."/>
            <person name="Kuo A."/>
            <person name="Mondo S."/>
            <person name="Pangilinan J."/>
            <person name="Riley R."/>
            <person name="LaButti K."/>
            <person name="Andreopoulos B."/>
            <person name="Lipzen A."/>
            <person name="Chen C."/>
            <person name="Yan M."/>
            <person name="Daum C."/>
            <person name="Ng V."/>
            <person name="Clum A."/>
            <person name="Steindorff A."/>
            <person name="Ohm R.A."/>
            <person name="Martin F."/>
            <person name="Silar P."/>
            <person name="Natvig D.O."/>
            <person name="Lalanne C."/>
            <person name="Gautier V."/>
            <person name="Ament-Velasquez S.L."/>
            <person name="Kruys A."/>
            <person name="Hutchinson M.I."/>
            <person name="Powell A.J."/>
            <person name="Barry K."/>
            <person name="Miller A.N."/>
            <person name="Grigoriev I.V."/>
            <person name="Debuchy R."/>
            <person name="Gladieux P."/>
            <person name="Hiltunen Thoren M."/>
            <person name="Johannesson H."/>
        </authorList>
    </citation>
    <scope>NUCLEOTIDE SEQUENCE [LARGE SCALE GENOMIC DNA]</scope>
    <source>
        <strain evidence="1 2">FGSC 10403</strain>
    </source>
</reference>
<dbReference type="Proteomes" id="UP001285908">
    <property type="component" value="Unassembled WGS sequence"/>
</dbReference>
<accession>A0AAJ0MRC5</accession>
<dbReference type="EMBL" id="JAULSX010000004">
    <property type="protein sequence ID" value="KAK3492514.1"/>
    <property type="molecule type" value="Genomic_DNA"/>
</dbReference>
<dbReference type="GeneID" id="87870027"/>
<keyword evidence="2" id="KW-1185">Reference proteome</keyword>
<dbReference type="RefSeq" id="XP_062692972.1">
    <property type="nucleotide sequence ID" value="XM_062832405.1"/>
</dbReference>